<evidence type="ECO:0000313" key="1">
    <source>
        <dbReference type="EMBL" id="MEA5366966.1"/>
    </source>
</evidence>
<evidence type="ECO:0000313" key="2">
    <source>
        <dbReference type="Proteomes" id="UP001304298"/>
    </source>
</evidence>
<comment type="caution">
    <text evidence="1">The sequence shown here is derived from an EMBL/GenBank/DDBJ whole genome shotgun (WGS) entry which is preliminary data.</text>
</comment>
<dbReference type="RefSeq" id="WP_323336602.1">
    <property type="nucleotide sequence ID" value="NZ_JAYFSI010000018.1"/>
</dbReference>
<dbReference type="EMBL" id="JAYFSI010000018">
    <property type="protein sequence ID" value="MEA5366966.1"/>
    <property type="molecule type" value="Genomic_DNA"/>
</dbReference>
<gene>
    <name evidence="1" type="ORF">VA596_46065</name>
</gene>
<keyword evidence="2" id="KW-1185">Reference proteome</keyword>
<protein>
    <submittedName>
        <fullName evidence="1">DUF1702 family protein</fullName>
    </submittedName>
</protein>
<accession>A0ABU5RP68</accession>
<reference evidence="1 2" key="1">
    <citation type="submission" date="2023-12" db="EMBL/GenBank/DDBJ databases">
        <title>Amycolatopsis sp. V23-08.</title>
        <authorList>
            <person name="Somphong A."/>
        </authorList>
    </citation>
    <scope>NUCLEOTIDE SEQUENCE [LARGE SCALE GENOMIC DNA]</scope>
    <source>
        <strain evidence="1 2">V23-08</strain>
    </source>
</reference>
<organism evidence="1 2">
    <name type="scientific">Amycolatopsis heterodermiae</name>
    <dbReference type="NCBI Taxonomy" id="3110235"/>
    <lineage>
        <taxon>Bacteria</taxon>
        <taxon>Bacillati</taxon>
        <taxon>Actinomycetota</taxon>
        <taxon>Actinomycetes</taxon>
        <taxon>Pseudonocardiales</taxon>
        <taxon>Pseudonocardiaceae</taxon>
        <taxon>Amycolatopsis</taxon>
    </lineage>
</organism>
<proteinExistence type="predicted"/>
<dbReference type="Proteomes" id="UP001304298">
    <property type="component" value="Unassembled WGS sequence"/>
</dbReference>
<dbReference type="InterPro" id="IPR012964">
    <property type="entry name" value="DUF1702"/>
</dbReference>
<dbReference type="Pfam" id="PF08012">
    <property type="entry name" value="DUF1702"/>
    <property type="match status" value="1"/>
</dbReference>
<sequence>MSTLIGVLRKRFLAPSIASVGFAERGFPVTHTDATARLEAVPQAVVCGFEWAIEGASLWEIERRLALVEPEQRGFAYEGATMGYTILDVMPGGRRDRTRELLEGPGRPHIFLTYIGIGFAMARLPRPLWKNILPELTGEPYHPVMSWLAVDGYGFDRAYFDTEKWVGEQAEPVPYPWAGRPEYFPRAFDQGVGRALWFMHGGKPDAVAAAVGRFAEHRRADLWSGVGLASTFAGGADQRGLAQLRRASGEYYDQLALGVVFAVKGRTYAGHVPAHTHLAAGVLTDLSVQGLQAVSDRTEAAESDDNGPVPQYELWRERIRTEFRPEARRAAG</sequence>
<name>A0ABU5RP68_9PSEU</name>